<gene>
    <name evidence="1" type="ORF">QJS10_CPA16g01606</name>
</gene>
<dbReference type="AlphaFoldDB" id="A0AAV9D2I6"/>
<dbReference type="EMBL" id="JAUJYO010000016">
    <property type="protein sequence ID" value="KAK1295034.1"/>
    <property type="molecule type" value="Genomic_DNA"/>
</dbReference>
<dbReference type="Proteomes" id="UP001180020">
    <property type="component" value="Unassembled WGS sequence"/>
</dbReference>
<protein>
    <recommendedName>
        <fullName evidence="3">Reverse transcriptase zinc-binding domain-containing protein</fullName>
    </recommendedName>
</protein>
<accession>A0AAV9D2I6</accession>
<evidence type="ECO:0000313" key="1">
    <source>
        <dbReference type="EMBL" id="KAK1295034.1"/>
    </source>
</evidence>
<reference evidence="1" key="1">
    <citation type="journal article" date="2023" name="Nat. Commun.">
        <title>Diploid and tetraploid genomes of Acorus and the evolution of monocots.</title>
        <authorList>
            <person name="Ma L."/>
            <person name="Liu K.W."/>
            <person name="Li Z."/>
            <person name="Hsiao Y.Y."/>
            <person name="Qi Y."/>
            <person name="Fu T."/>
            <person name="Tang G.D."/>
            <person name="Zhang D."/>
            <person name="Sun W.H."/>
            <person name="Liu D.K."/>
            <person name="Li Y."/>
            <person name="Chen G.Z."/>
            <person name="Liu X.D."/>
            <person name="Liao X.Y."/>
            <person name="Jiang Y.T."/>
            <person name="Yu X."/>
            <person name="Hao Y."/>
            <person name="Huang J."/>
            <person name="Zhao X.W."/>
            <person name="Ke S."/>
            <person name="Chen Y.Y."/>
            <person name="Wu W.L."/>
            <person name="Hsu J.L."/>
            <person name="Lin Y.F."/>
            <person name="Huang M.D."/>
            <person name="Li C.Y."/>
            <person name="Huang L."/>
            <person name="Wang Z.W."/>
            <person name="Zhao X."/>
            <person name="Zhong W.Y."/>
            <person name="Peng D.H."/>
            <person name="Ahmad S."/>
            <person name="Lan S."/>
            <person name="Zhang J.S."/>
            <person name="Tsai W.C."/>
            <person name="Van de Peer Y."/>
            <person name="Liu Z.J."/>
        </authorList>
    </citation>
    <scope>NUCLEOTIDE SEQUENCE</scope>
    <source>
        <strain evidence="1">CP</strain>
    </source>
</reference>
<sequence>MDTTCDLCLSAIETADHLFGACPAMIHIWKHLSVATSSRISIMNLEELWAHMVEAPNLGNEAVRVAVARIILPAAVWATWVTRNGVLFRQNRFYIENLWDTTVGFIKDWGCSLAGARRVFLLREKLVIEM</sequence>
<keyword evidence="2" id="KW-1185">Reference proteome</keyword>
<proteinExistence type="predicted"/>
<reference evidence="1" key="2">
    <citation type="submission" date="2023-06" db="EMBL/GenBank/DDBJ databases">
        <authorList>
            <person name="Ma L."/>
            <person name="Liu K.-W."/>
            <person name="Li Z."/>
            <person name="Hsiao Y.-Y."/>
            <person name="Qi Y."/>
            <person name="Fu T."/>
            <person name="Tang G."/>
            <person name="Zhang D."/>
            <person name="Sun W.-H."/>
            <person name="Liu D.-K."/>
            <person name="Li Y."/>
            <person name="Chen G.-Z."/>
            <person name="Liu X.-D."/>
            <person name="Liao X.-Y."/>
            <person name="Jiang Y.-T."/>
            <person name="Yu X."/>
            <person name="Hao Y."/>
            <person name="Huang J."/>
            <person name="Zhao X.-W."/>
            <person name="Ke S."/>
            <person name="Chen Y.-Y."/>
            <person name="Wu W.-L."/>
            <person name="Hsu J.-L."/>
            <person name="Lin Y.-F."/>
            <person name="Huang M.-D."/>
            <person name="Li C.-Y."/>
            <person name="Huang L."/>
            <person name="Wang Z.-W."/>
            <person name="Zhao X."/>
            <person name="Zhong W.-Y."/>
            <person name="Peng D.-H."/>
            <person name="Ahmad S."/>
            <person name="Lan S."/>
            <person name="Zhang J.-S."/>
            <person name="Tsai W.-C."/>
            <person name="Van De Peer Y."/>
            <person name="Liu Z.-J."/>
        </authorList>
    </citation>
    <scope>NUCLEOTIDE SEQUENCE</scope>
    <source>
        <strain evidence="1">CP</strain>
        <tissue evidence="1">Leaves</tissue>
    </source>
</reference>
<name>A0AAV9D2I6_ACOCL</name>
<evidence type="ECO:0000313" key="2">
    <source>
        <dbReference type="Proteomes" id="UP001180020"/>
    </source>
</evidence>
<organism evidence="1 2">
    <name type="scientific">Acorus calamus</name>
    <name type="common">Sweet flag</name>
    <dbReference type="NCBI Taxonomy" id="4465"/>
    <lineage>
        <taxon>Eukaryota</taxon>
        <taxon>Viridiplantae</taxon>
        <taxon>Streptophyta</taxon>
        <taxon>Embryophyta</taxon>
        <taxon>Tracheophyta</taxon>
        <taxon>Spermatophyta</taxon>
        <taxon>Magnoliopsida</taxon>
        <taxon>Liliopsida</taxon>
        <taxon>Acoraceae</taxon>
        <taxon>Acorus</taxon>
    </lineage>
</organism>
<evidence type="ECO:0008006" key="3">
    <source>
        <dbReference type="Google" id="ProtNLM"/>
    </source>
</evidence>
<comment type="caution">
    <text evidence="1">The sequence shown here is derived from an EMBL/GenBank/DDBJ whole genome shotgun (WGS) entry which is preliminary data.</text>
</comment>